<organism evidence="3 4">
    <name type="scientific">Candidatus Amunia macphersoniae</name>
    <dbReference type="NCBI Taxonomy" id="3127014"/>
    <lineage>
        <taxon>Bacteria</taxon>
        <taxon>Bacillati</taxon>
        <taxon>Candidatus Dormiibacterota</taxon>
        <taxon>Candidatus Dormibacteria</taxon>
        <taxon>Candidatus Aeolococcales</taxon>
        <taxon>Candidatus Aeolococcaceae</taxon>
        <taxon>Candidatus Amunia</taxon>
    </lineage>
</organism>
<evidence type="ECO:0000313" key="3">
    <source>
        <dbReference type="EMBL" id="MBJ7610641.1"/>
    </source>
</evidence>
<evidence type="ECO:0000256" key="2">
    <source>
        <dbReference type="SAM" id="Phobius"/>
    </source>
</evidence>
<protein>
    <submittedName>
        <fullName evidence="3">Uncharacterized protein</fullName>
    </submittedName>
</protein>
<feature type="region of interest" description="Disordered" evidence="1">
    <location>
        <begin position="1"/>
        <end position="33"/>
    </location>
</feature>
<accession>A0A934NHK6</accession>
<keyword evidence="2" id="KW-1133">Transmembrane helix</keyword>
<feature type="compositionally biased region" description="Low complexity" evidence="1">
    <location>
        <begin position="76"/>
        <end position="98"/>
    </location>
</feature>
<keyword evidence="2" id="KW-0812">Transmembrane</keyword>
<dbReference type="AlphaFoldDB" id="A0A934NHK6"/>
<evidence type="ECO:0000313" key="4">
    <source>
        <dbReference type="Proteomes" id="UP000614410"/>
    </source>
</evidence>
<reference evidence="3 4" key="1">
    <citation type="submission" date="2020-10" db="EMBL/GenBank/DDBJ databases">
        <title>Ca. Dormibacterota MAGs.</title>
        <authorList>
            <person name="Montgomery K."/>
        </authorList>
    </citation>
    <scope>NUCLEOTIDE SEQUENCE [LARGE SCALE GENOMIC DNA]</scope>
    <source>
        <strain evidence="3">Mitchell_Peninsula_5</strain>
    </source>
</reference>
<comment type="caution">
    <text evidence="3">The sequence shown here is derived from an EMBL/GenBank/DDBJ whole genome shotgun (WGS) entry which is preliminary data.</text>
</comment>
<keyword evidence="2" id="KW-0472">Membrane</keyword>
<name>A0A934NHK6_9BACT</name>
<evidence type="ECO:0000256" key="1">
    <source>
        <dbReference type="SAM" id="MobiDB-lite"/>
    </source>
</evidence>
<dbReference type="EMBL" id="JAEKNN010000070">
    <property type="protein sequence ID" value="MBJ7610641.1"/>
    <property type="molecule type" value="Genomic_DNA"/>
</dbReference>
<gene>
    <name evidence="3" type="ORF">JF887_14635</name>
</gene>
<feature type="transmembrane region" description="Helical" evidence="2">
    <location>
        <begin position="40"/>
        <end position="63"/>
    </location>
</feature>
<dbReference type="Proteomes" id="UP000614410">
    <property type="component" value="Unassembled WGS sequence"/>
</dbReference>
<feature type="compositionally biased region" description="Low complexity" evidence="1">
    <location>
        <begin position="106"/>
        <end position="125"/>
    </location>
</feature>
<sequence length="256" mass="26245">MGPPLGDGAPPPPPPPGSPPLVGGDGSGPGEVLVPERRPWWQWAGLGLLLLTIAVVALAVVLVTRPPRSPAPLGIATPSATASVSPSSSITDSSAPTPTTTPPTATPTRASTAPPATSPPTSTTPAERAALQLYPAGVECGFNGDYGGCPVTQDLTNAAGQWRNNHGPTPPAPLCRCLGSYDSTFVQQDDKLLPLGNQGDQSMAAVQVQLSFPSNRHETLVVLFKRQSNGSWRAVDTYCGDTKNLLGAADATSCVQ</sequence>
<feature type="compositionally biased region" description="Pro residues" evidence="1">
    <location>
        <begin position="1"/>
        <end position="19"/>
    </location>
</feature>
<feature type="region of interest" description="Disordered" evidence="1">
    <location>
        <begin position="69"/>
        <end position="125"/>
    </location>
</feature>
<proteinExistence type="predicted"/>